<dbReference type="PANTHER" id="PTHR32552">
    <property type="entry name" value="FERRICHROME IRON RECEPTOR-RELATED"/>
    <property type="match status" value="1"/>
</dbReference>
<comment type="similarity">
    <text evidence="2 14 15">Belongs to the TonB-dependent receptor family.</text>
</comment>
<keyword evidence="6 14" id="KW-0812">Transmembrane</keyword>
<dbReference type="FunFam" id="2.40.170.20:FF:000005">
    <property type="entry name" value="TonB-dependent siderophore receptor"/>
    <property type="match status" value="1"/>
</dbReference>
<dbReference type="GO" id="GO:0038023">
    <property type="term" value="F:signaling receptor activity"/>
    <property type="evidence" value="ECO:0007669"/>
    <property type="project" value="InterPro"/>
</dbReference>
<keyword evidence="20" id="KW-1185">Reference proteome</keyword>
<dbReference type="InterPro" id="IPR012910">
    <property type="entry name" value="Plug_dom"/>
</dbReference>
<proteinExistence type="inferred from homology"/>
<evidence type="ECO:0000256" key="11">
    <source>
        <dbReference type="ARBA" id="ARBA00023136"/>
    </source>
</evidence>
<evidence type="ECO:0000256" key="12">
    <source>
        <dbReference type="ARBA" id="ARBA00023170"/>
    </source>
</evidence>
<keyword evidence="8" id="KW-0408">Iron</keyword>
<organism evidence="19 20">
    <name type="scientific">Rhizobium glycinendophyticum</name>
    <dbReference type="NCBI Taxonomy" id="2589807"/>
    <lineage>
        <taxon>Bacteria</taxon>
        <taxon>Pseudomonadati</taxon>
        <taxon>Pseudomonadota</taxon>
        <taxon>Alphaproteobacteria</taxon>
        <taxon>Hyphomicrobiales</taxon>
        <taxon>Rhizobiaceae</taxon>
        <taxon>Rhizobium/Agrobacterium group</taxon>
        <taxon>Rhizobium</taxon>
    </lineage>
</organism>
<evidence type="ECO:0000256" key="16">
    <source>
        <dbReference type="SAM" id="SignalP"/>
    </source>
</evidence>
<evidence type="ECO:0000256" key="10">
    <source>
        <dbReference type="ARBA" id="ARBA00023077"/>
    </source>
</evidence>
<keyword evidence="13 14" id="KW-0998">Cell outer membrane</keyword>
<evidence type="ECO:0000256" key="3">
    <source>
        <dbReference type="ARBA" id="ARBA00022448"/>
    </source>
</evidence>
<evidence type="ECO:0000259" key="18">
    <source>
        <dbReference type="Pfam" id="PF07715"/>
    </source>
</evidence>
<keyword evidence="7 16" id="KW-0732">Signal</keyword>
<evidence type="ECO:0000256" key="8">
    <source>
        <dbReference type="ARBA" id="ARBA00023004"/>
    </source>
</evidence>
<dbReference type="InterPro" id="IPR039426">
    <property type="entry name" value="TonB-dep_rcpt-like"/>
</dbReference>
<keyword evidence="12 19" id="KW-0675">Receptor</keyword>
<dbReference type="Gene3D" id="2.170.130.10">
    <property type="entry name" value="TonB-dependent receptor, plug domain"/>
    <property type="match status" value="1"/>
</dbReference>
<keyword evidence="5" id="KW-0410">Iron transport</keyword>
<evidence type="ECO:0000259" key="17">
    <source>
        <dbReference type="Pfam" id="PF00593"/>
    </source>
</evidence>
<feature type="chain" id="PRO_5021292061" evidence="16">
    <location>
        <begin position="25"/>
        <end position="721"/>
    </location>
</feature>
<dbReference type="Pfam" id="PF00593">
    <property type="entry name" value="TonB_dep_Rec_b-barrel"/>
    <property type="match status" value="1"/>
</dbReference>
<comment type="subcellular location">
    <subcellularLocation>
        <location evidence="1 14">Cell outer membrane</location>
        <topology evidence="1 14">Multi-pass membrane protein</topology>
    </subcellularLocation>
</comment>
<evidence type="ECO:0000256" key="15">
    <source>
        <dbReference type="RuleBase" id="RU003357"/>
    </source>
</evidence>
<evidence type="ECO:0000313" key="19">
    <source>
        <dbReference type="EMBL" id="TPP10405.1"/>
    </source>
</evidence>
<keyword evidence="11 14" id="KW-0472">Membrane</keyword>
<name>A0A504UI11_9HYPH</name>
<dbReference type="RefSeq" id="WP_140826752.1">
    <property type="nucleotide sequence ID" value="NZ_VFYP01000001.1"/>
</dbReference>
<evidence type="ECO:0000313" key="20">
    <source>
        <dbReference type="Proteomes" id="UP000316429"/>
    </source>
</evidence>
<keyword evidence="4 14" id="KW-1134">Transmembrane beta strand</keyword>
<feature type="signal peptide" evidence="16">
    <location>
        <begin position="1"/>
        <end position="24"/>
    </location>
</feature>
<evidence type="ECO:0000256" key="13">
    <source>
        <dbReference type="ARBA" id="ARBA00023237"/>
    </source>
</evidence>
<dbReference type="GO" id="GO:0009279">
    <property type="term" value="C:cell outer membrane"/>
    <property type="evidence" value="ECO:0007669"/>
    <property type="project" value="UniProtKB-SubCell"/>
</dbReference>
<gene>
    <name evidence="19" type="ORF">FJQ55_06005</name>
</gene>
<dbReference type="EMBL" id="VFYP01000001">
    <property type="protein sequence ID" value="TPP10405.1"/>
    <property type="molecule type" value="Genomic_DNA"/>
</dbReference>
<dbReference type="PANTHER" id="PTHR32552:SF68">
    <property type="entry name" value="FERRICHROME OUTER MEMBRANE TRANSPORTER_PHAGE RECEPTOR"/>
    <property type="match status" value="1"/>
</dbReference>
<feature type="domain" description="TonB-dependent receptor-like beta-barrel" evidence="17">
    <location>
        <begin position="250"/>
        <end position="690"/>
    </location>
</feature>
<accession>A0A504UI11</accession>
<comment type="caution">
    <text evidence="19">The sequence shown here is derived from an EMBL/GenBank/DDBJ whole genome shotgun (WGS) entry which is preliminary data.</text>
</comment>
<dbReference type="GO" id="GO:0015891">
    <property type="term" value="P:siderophore transport"/>
    <property type="evidence" value="ECO:0007669"/>
    <property type="project" value="InterPro"/>
</dbReference>
<evidence type="ECO:0000256" key="7">
    <source>
        <dbReference type="ARBA" id="ARBA00022729"/>
    </source>
</evidence>
<evidence type="ECO:0000256" key="5">
    <source>
        <dbReference type="ARBA" id="ARBA00022496"/>
    </source>
</evidence>
<dbReference type="FunFam" id="2.170.130.10:FF:000001">
    <property type="entry name" value="Catecholate siderophore TonB-dependent receptor"/>
    <property type="match status" value="1"/>
</dbReference>
<dbReference type="CDD" id="cd01347">
    <property type="entry name" value="ligand_gated_channel"/>
    <property type="match status" value="1"/>
</dbReference>
<reference evidence="19 20" key="1">
    <citation type="submission" date="2019-06" db="EMBL/GenBank/DDBJ databases">
        <title>Rhizobium sp. CL12 isolated from roots of soybean.</title>
        <authorList>
            <person name="Wang C."/>
        </authorList>
    </citation>
    <scope>NUCLEOTIDE SEQUENCE [LARGE SCALE GENOMIC DNA]</scope>
    <source>
        <strain evidence="19 20">CL12</strain>
    </source>
</reference>
<dbReference type="InterPro" id="IPR037066">
    <property type="entry name" value="Plug_dom_sf"/>
</dbReference>
<evidence type="ECO:0000256" key="9">
    <source>
        <dbReference type="ARBA" id="ARBA00023065"/>
    </source>
</evidence>
<evidence type="ECO:0000256" key="6">
    <source>
        <dbReference type="ARBA" id="ARBA00022692"/>
    </source>
</evidence>
<evidence type="ECO:0000256" key="14">
    <source>
        <dbReference type="PROSITE-ProRule" id="PRU01360"/>
    </source>
</evidence>
<dbReference type="Pfam" id="PF07715">
    <property type="entry name" value="Plug"/>
    <property type="match status" value="1"/>
</dbReference>
<dbReference type="InterPro" id="IPR000531">
    <property type="entry name" value="Beta-barrel_TonB"/>
</dbReference>
<evidence type="ECO:0000256" key="2">
    <source>
        <dbReference type="ARBA" id="ARBA00009810"/>
    </source>
</evidence>
<dbReference type="PROSITE" id="PS52016">
    <property type="entry name" value="TONB_DEPENDENT_REC_3"/>
    <property type="match status" value="1"/>
</dbReference>
<dbReference type="Gene3D" id="2.40.170.20">
    <property type="entry name" value="TonB-dependent receptor, beta-barrel domain"/>
    <property type="match status" value="1"/>
</dbReference>
<dbReference type="InterPro" id="IPR010105">
    <property type="entry name" value="TonB_sidphr_rcpt"/>
</dbReference>
<dbReference type="SUPFAM" id="SSF56935">
    <property type="entry name" value="Porins"/>
    <property type="match status" value="1"/>
</dbReference>
<dbReference type="InterPro" id="IPR036942">
    <property type="entry name" value="Beta-barrel_TonB_sf"/>
</dbReference>
<dbReference type="NCBIfam" id="TIGR01783">
    <property type="entry name" value="TonB-siderophor"/>
    <property type="match status" value="1"/>
</dbReference>
<dbReference type="OrthoDB" id="9760333at2"/>
<dbReference type="Proteomes" id="UP000316429">
    <property type="component" value="Unassembled WGS sequence"/>
</dbReference>
<evidence type="ECO:0000256" key="4">
    <source>
        <dbReference type="ARBA" id="ARBA00022452"/>
    </source>
</evidence>
<keyword evidence="3 14" id="KW-0813">Transport</keyword>
<dbReference type="AlphaFoldDB" id="A0A504UI11"/>
<keyword evidence="10 15" id="KW-0798">TonB box</keyword>
<protein>
    <submittedName>
        <fullName evidence="19">TonB-dependent siderophore receptor</fullName>
    </submittedName>
</protein>
<feature type="domain" description="TonB-dependent receptor plug" evidence="18">
    <location>
        <begin position="69"/>
        <end position="175"/>
    </location>
</feature>
<keyword evidence="9" id="KW-0406">Ion transport</keyword>
<sequence>MKPRLSRNFLLASTILFTVQHAHAQDAGTGETGTQLQTIVVNGEGGSTDTSDSLVAKSNRSATKTNTPVLETPQSVTTISRKQIDEQNPQTVAESLRYTAGVLSDRDSSSRYDSVFLRGFGAFGTDTNYVGYLDGLKLVRGQAFATPQIDPFFLDHIDVLKGPSALLYGQISPGGLVNQVSREPSSVAANEARLEVGTDGRVQSGLYSTGPLTEDGTVQYGIGLVGRSAGSRYDDVEEQRIGVAPSLKWEPDADTSLIVSGSYQRDPEGGYFNSIYPRFLAPANIAGYLDPDLNIGDPTYDHFERTQYNIGYQFEHRFDEGLTVRSALRYSAIDIDMQSLQMAGAPSSTGVIPRIAVHSIEDARGFSFDNHAEYKLDTGPLQHTLLAGVDLQSSSSSWEYLYGNASSLDVTNPTYGASVGSLSTYTDSDQDLKQTGIYLQDQIELGKLRAVLGIRHDWADQETDNHVLGTTTDQSSDATTYRAGLLYLFDNGVAPYASYATSFEPVLGTDYSGNAFVPTEAEQYEIGVKYQPEGLDALFTVAAFDIRQQNVKTADNAHANYYVQQGEIHSRGLEFEARGQVTSNIELIAALSLLDTEVSESTTTSIIGNRPQAVPRYFGSLWANYTFDAGALEGLTLGGGLRFVGSSYADDANTIEADGYTLVDAAVKYDFGAKRPDLKGLEATLNVTNLLDEEYYSSCSYGIYCQYGNGRTVVAGLKYKW</sequence>
<dbReference type="GO" id="GO:0015344">
    <property type="term" value="F:siderophore uptake transmembrane transporter activity"/>
    <property type="evidence" value="ECO:0007669"/>
    <property type="project" value="TreeGrafter"/>
</dbReference>
<evidence type="ECO:0000256" key="1">
    <source>
        <dbReference type="ARBA" id="ARBA00004571"/>
    </source>
</evidence>